<gene>
    <name evidence="2" type="ORF">H920_01487</name>
</gene>
<dbReference type="EMBL" id="KN121103">
    <property type="protein sequence ID" value="KFO37106.1"/>
    <property type="molecule type" value="Genomic_DNA"/>
</dbReference>
<evidence type="ECO:0000256" key="1">
    <source>
        <dbReference type="SAM" id="SignalP"/>
    </source>
</evidence>
<proteinExistence type="predicted"/>
<feature type="signal peptide" evidence="1">
    <location>
        <begin position="1"/>
        <end position="15"/>
    </location>
</feature>
<protein>
    <submittedName>
        <fullName evidence="2">Aphrodisin</fullName>
    </submittedName>
</protein>
<dbReference type="SUPFAM" id="SSF50814">
    <property type="entry name" value="Lipocalins"/>
    <property type="match status" value="1"/>
</dbReference>
<dbReference type="Gene3D" id="2.40.128.20">
    <property type="match status" value="1"/>
</dbReference>
<sequence length="174" mass="20090">MYILLLMLVFSLVCGSDLPQHVQHVEEITGDWRTIAMAADNVTEIEEDGPRRAYVSAIHCDKGCETFHFCFYTKVPGNNVFEIIPQSSNFMVIYAIYVEDIILNMHLTLALEMQKDITHIDSVEKCENAIYTYRSVSRTNVSDSEYRDAHGRNWCRSDVMPFDRDFRDGSSQFL</sequence>
<evidence type="ECO:0000313" key="2">
    <source>
        <dbReference type="EMBL" id="KFO37106.1"/>
    </source>
</evidence>
<reference evidence="2 3" key="1">
    <citation type="submission" date="2013-11" db="EMBL/GenBank/DDBJ databases">
        <title>The Damaraland mole rat (Fukomys damarensis) genome and evolution of African mole rats.</title>
        <authorList>
            <person name="Gladyshev V.N."/>
            <person name="Fang X."/>
        </authorList>
    </citation>
    <scope>NUCLEOTIDE SEQUENCE [LARGE SCALE GENOMIC DNA]</scope>
    <source>
        <tissue evidence="2">Liver</tissue>
    </source>
</reference>
<keyword evidence="3" id="KW-1185">Reference proteome</keyword>
<evidence type="ECO:0000313" key="3">
    <source>
        <dbReference type="Proteomes" id="UP000028990"/>
    </source>
</evidence>
<dbReference type="AlphaFoldDB" id="A0A091EN86"/>
<feature type="chain" id="PRO_5012949342" evidence="1">
    <location>
        <begin position="16"/>
        <end position="174"/>
    </location>
</feature>
<keyword evidence="1" id="KW-0732">Signal</keyword>
<organism evidence="2 3">
    <name type="scientific">Fukomys damarensis</name>
    <name type="common">Damaraland mole rat</name>
    <name type="synonym">Cryptomys damarensis</name>
    <dbReference type="NCBI Taxonomy" id="885580"/>
    <lineage>
        <taxon>Eukaryota</taxon>
        <taxon>Metazoa</taxon>
        <taxon>Chordata</taxon>
        <taxon>Craniata</taxon>
        <taxon>Vertebrata</taxon>
        <taxon>Euteleostomi</taxon>
        <taxon>Mammalia</taxon>
        <taxon>Eutheria</taxon>
        <taxon>Euarchontoglires</taxon>
        <taxon>Glires</taxon>
        <taxon>Rodentia</taxon>
        <taxon>Hystricomorpha</taxon>
        <taxon>Bathyergidae</taxon>
        <taxon>Fukomys</taxon>
    </lineage>
</organism>
<name>A0A091EN86_FUKDA</name>
<accession>A0A091EN86</accession>
<dbReference type="InterPro" id="IPR012674">
    <property type="entry name" value="Calycin"/>
</dbReference>
<dbReference type="Proteomes" id="UP000028990">
    <property type="component" value="Unassembled WGS sequence"/>
</dbReference>